<gene>
    <name evidence="6" type="ORF">GSI_13964</name>
</gene>
<reference evidence="6 7" key="1">
    <citation type="journal article" date="2015" name="Sci. Rep.">
        <title>Chromosome-level genome map provides insights into diverse defense mechanisms in the medicinal fungus Ganoderma sinense.</title>
        <authorList>
            <person name="Zhu Y."/>
            <person name="Xu J."/>
            <person name="Sun C."/>
            <person name="Zhou S."/>
            <person name="Xu H."/>
            <person name="Nelson D.R."/>
            <person name="Qian J."/>
            <person name="Song J."/>
            <person name="Luo H."/>
            <person name="Xiang L."/>
            <person name="Li Y."/>
            <person name="Xu Z."/>
            <person name="Ji A."/>
            <person name="Wang L."/>
            <person name="Lu S."/>
            <person name="Hayward A."/>
            <person name="Sun W."/>
            <person name="Li X."/>
            <person name="Schwartz D.C."/>
            <person name="Wang Y."/>
            <person name="Chen S."/>
        </authorList>
    </citation>
    <scope>NUCLEOTIDE SEQUENCE [LARGE SCALE GENOMIC DNA]</scope>
    <source>
        <strain evidence="6 7">ZZ0214-1</strain>
    </source>
</reference>
<dbReference type="GO" id="GO:0016192">
    <property type="term" value="P:vesicle-mediated transport"/>
    <property type="evidence" value="ECO:0007669"/>
    <property type="project" value="InterPro"/>
</dbReference>
<dbReference type="InterPro" id="IPR011989">
    <property type="entry name" value="ARM-like"/>
</dbReference>
<dbReference type="GO" id="GO:0006886">
    <property type="term" value="P:intracellular protein transport"/>
    <property type="evidence" value="ECO:0007669"/>
    <property type="project" value="InterPro"/>
</dbReference>
<organism evidence="6 7">
    <name type="scientific">Ganoderma sinense ZZ0214-1</name>
    <dbReference type="NCBI Taxonomy" id="1077348"/>
    <lineage>
        <taxon>Eukaryota</taxon>
        <taxon>Fungi</taxon>
        <taxon>Dikarya</taxon>
        <taxon>Basidiomycota</taxon>
        <taxon>Agaricomycotina</taxon>
        <taxon>Agaricomycetes</taxon>
        <taxon>Polyporales</taxon>
        <taxon>Polyporaceae</taxon>
        <taxon>Ganoderma</taxon>
    </lineage>
</organism>
<evidence type="ECO:0000256" key="1">
    <source>
        <dbReference type="ARBA" id="ARBA00004308"/>
    </source>
</evidence>
<evidence type="ECO:0000256" key="3">
    <source>
        <dbReference type="ARBA" id="ARBA00022927"/>
    </source>
</evidence>
<sequence>MDVPFSSSGAMSRAHYALVRKIETATPQAADQILLAEVHSIRAQLARSTLTLKQCKECLVLLLYCSMAVNPGVHVDLEFALPHAINLAEAGQRTQDKRTGYLFCAEVMAPEHELQLMLVNSIRKDIESPAVPRICLALDILIQSPSRDVIPAIQTRLHDLLSHDSSVHSCMY</sequence>
<evidence type="ECO:0000256" key="2">
    <source>
        <dbReference type="ARBA" id="ARBA00022448"/>
    </source>
</evidence>
<dbReference type="GO" id="GO:0012505">
    <property type="term" value="C:endomembrane system"/>
    <property type="evidence" value="ECO:0007669"/>
    <property type="project" value="UniProtKB-SubCell"/>
</dbReference>
<keyword evidence="7" id="KW-1185">Reference proteome</keyword>
<dbReference type="GO" id="GO:0030117">
    <property type="term" value="C:membrane coat"/>
    <property type="evidence" value="ECO:0007669"/>
    <property type="project" value="InterPro"/>
</dbReference>
<accession>A0A2G8RRU9</accession>
<keyword evidence="2" id="KW-0813">Transport</keyword>
<dbReference type="PANTHER" id="PTHR22780">
    <property type="entry name" value="ADAPTIN, ALPHA/GAMMA/EPSILON"/>
    <property type="match status" value="1"/>
</dbReference>
<name>A0A2G8RRU9_9APHY</name>
<dbReference type="Pfam" id="PF01602">
    <property type="entry name" value="Adaptin_N"/>
    <property type="match status" value="1"/>
</dbReference>
<keyword evidence="3" id="KW-0653">Protein transport</keyword>
<dbReference type="InterPro" id="IPR016024">
    <property type="entry name" value="ARM-type_fold"/>
</dbReference>
<evidence type="ECO:0000256" key="4">
    <source>
        <dbReference type="ARBA" id="ARBA00023136"/>
    </source>
</evidence>
<protein>
    <recommendedName>
        <fullName evidence="5">Clathrin/coatomer adaptor adaptin-like N-terminal domain-containing protein</fullName>
    </recommendedName>
</protein>
<comment type="caution">
    <text evidence="6">The sequence shown here is derived from an EMBL/GenBank/DDBJ whole genome shotgun (WGS) entry which is preliminary data.</text>
</comment>
<comment type="subcellular location">
    <subcellularLocation>
        <location evidence="1">Endomembrane system</location>
    </subcellularLocation>
</comment>
<dbReference type="OrthoDB" id="29308at2759"/>
<dbReference type="Proteomes" id="UP000230002">
    <property type="component" value="Unassembled WGS sequence"/>
</dbReference>
<evidence type="ECO:0000313" key="6">
    <source>
        <dbReference type="EMBL" id="PIL24211.1"/>
    </source>
</evidence>
<feature type="domain" description="Clathrin/coatomer adaptor adaptin-like N-terminal" evidence="5">
    <location>
        <begin position="51"/>
        <end position="166"/>
    </location>
</feature>
<evidence type="ECO:0000259" key="5">
    <source>
        <dbReference type="Pfam" id="PF01602"/>
    </source>
</evidence>
<keyword evidence="4" id="KW-0472">Membrane</keyword>
<dbReference type="InterPro" id="IPR050840">
    <property type="entry name" value="Adaptor_Complx_Large_Subunit"/>
</dbReference>
<dbReference type="EMBL" id="AYKW01000067">
    <property type="protein sequence ID" value="PIL24211.1"/>
    <property type="molecule type" value="Genomic_DNA"/>
</dbReference>
<evidence type="ECO:0000313" key="7">
    <source>
        <dbReference type="Proteomes" id="UP000230002"/>
    </source>
</evidence>
<dbReference type="SUPFAM" id="SSF48371">
    <property type="entry name" value="ARM repeat"/>
    <property type="match status" value="1"/>
</dbReference>
<proteinExistence type="predicted"/>
<dbReference type="InterPro" id="IPR002553">
    <property type="entry name" value="Clathrin/coatomer_adapt-like_N"/>
</dbReference>
<dbReference type="STRING" id="1077348.A0A2G8RRU9"/>
<dbReference type="Gene3D" id="1.25.10.10">
    <property type="entry name" value="Leucine-rich Repeat Variant"/>
    <property type="match status" value="1"/>
</dbReference>
<dbReference type="AlphaFoldDB" id="A0A2G8RRU9"/>